<dbReference type="GeneTree" id="ENSGT00940000158244"/>
<evidence type="ECO:0000259" key="2">
    <source>
        <dbReference type="PROSITE" id="PS50011"/>
    </source>
</evidence>
<dbReference type="Pfam" id="PF00566">
    <property type="entry name" value="RabGAP-TBC"/>
    <property type="match status" value="1"/>
</dbReference>
<reference evidence="5" key="2">
    <citation type="submission" date="2025-09" db="UniProtKB">
        <authorList>
            <consortium name="Ensembl"/>
        </authorList>
    </citation>
    <scope>IDENTIFICATION</scope>
</reference>
<dbReference type="InterPro" id="IPR011009">
    <property type="entry name" value="Kinase-like_dom_sf"/>
</dbReference>
<dbReference type="InterPro" id="IPR035969">
    <property type="entry name" value="Rab-GAP_TBC_sf"/>
</dbReference>
<dbReference type="GO" id="GO:0005769">
    <property type="term" value="C:early endosome"/>
    <property type="evidence" value="ECO:0007669"/>
    <property type="project" value="UniProtKB-SubCell"/>
</dbReference>
<evidence type="ECO:0000313" key="5">
    <source>
        <dbReference type="Ensembl" id="ENSGMOP00000047485.1"/>
    </source>
</evidence>
<evidence type="ECO:0000313" key="6">
    <source>
        <dbReference type="Proteomes" id="UP000694546"/>
    </source>
</evidence>
<dbReference type="GO" id="GO:0005096">
    <property type="term" value="F:GTPase activator activity"/>
    <property type="evidence" value="ECO:0007669"/>
    <property type="project" value="UniProtKB-KW"/>
</dbReference>
<dbReference type="AlphaFoldDB" id="A0A8C5BIF5"/>
<dbReference type="InterPro" id="IPR000719">
    <property type="entry name" value="Prot_kinase_dom"/>
</dbReference>
<accession>A0A8C5BIF5</accession>
<dbReference type="InterPro" id="IPR036873">
    <property type="entry name" value="Rhodanese-like_dom_sf"/>
</dbReference>
<feature type="domain" description="Protein kinase" evidence="2">
    <location>
        <begin position="1"/>
        <end position="272"/>
    </location>
</feature>
<feature type="domain" description="Rhodanese" evidence="4">
    <location>
        <begin position="777"/>
        <end position="865"/>
    </location>
</feature>
<feature type="domain" description="Rab-GAP TBC" evidence="3">
    <location>
        <begin position="464"/>
        <end position="649"/>
    </location>
</feature>
<dbReference type="PANTHER" id="PTHR22957:SF168">
    <property type="entry name" value="TBC DOMAIN-CONTAINING PROTEIN KINASE-LIKE PROTEIN"/>
    <property type="match status" value="1"/>
</dbReference>
<dbReference type="GO" id="GO:0005819">
    <property type="term" value="C:spindle"/>
    <property type="evidence" value="ECO:0007669"/>
    <property type="project" value="UniProtKB-SubCell"/>
</dbReference>
<dbReference type="PROSITE" id="PS50011">
    <property type="entry name" value="PROTEIN_KINASE_DOM"/>
    <property type="match status" value="1"/>
</dbReference>
<dbReference type="Ensembl" id="ENSGMOT00000032662.1">
    <property type="protein sequence ID" value="ENSGMOP00000047485.1"/>
    <property type="gene ID" value="ENSGMOG00000017587.2"/>
</dbReference>
<organism evidence="5 6">
    <name type="scientific">Gadus morhua</name>
    <name type="common">Atlantic cod</name>
    <dbReference type="NCBI Taxonomy" id="8049"/>
    <lineage>
        <taxon>Eukaryota</taxon>
        <taxon>Metazoa</taxon>
        <taxon>Chordata</taxon>
        <taxon>Craniata</taxon>
        <taxon>Vertebrata</taxon>
        <taxon>Euteleostomi</taxon>
        <taxon>Actinopterygii</taxon>
        <taxon>Neopterygii</taxon>
        <taxon>Teleostei</taxon>
        <taxon>Neoteleostei</taxon>
        <taxon>Acanthomorphata</taxon>
        <taxon>Zeiogadaria</taxon>
        <taxon>Gadariae</taxon>
        <taxon>Gadiformes</taxon>
        <taxon>Gadoidei</taxon>
        <taxon>Gadidae</taxon>
        <taxon>Gadus</taxon>
    </lineage>
</organism>
<keyword evidence="6" id="KW-1185">Reference proteome</keyword>
<dbReference type="Proteomes" id="UP000694546">
    <property type="component" value="Chromosome 3"/>
</dbReference>
<dbReference type="Pfam" id="PF00581">
    <property type="entry name" value="Rhodanese"/>
    <property type="match status" value="1"/>
</dbReference>
<dbReference type="SUPFAM" id="SSF56112">
    <property type="entry name" value="Protein kinase-like (PK-like)"/>
    <property type="match status" value="1"/>
</dbReference>
<dbReference type="InterPro" id="IPR000195">
    <property type="entry name" value="Rab-GAP-TBC_dom"/>
</dbReference>
<dbReference type="GO" id="GO:0030496">
    <property type="term" value="C:midbody"/>
    <property type="evidence" value="ECO:0007669"/>
    <property type="project" value="UniProtKB-SubCell"/>
</dbReference>
<dbReference type="Gene3D" id="1.10.510.10">
    <property type="entry name" value="Transferase(Phosphotransferase) domain 1"/>
    <property type="match status" value="1"/>
</dbReference>
<protein>
    <submittedName>
        <fullName evidence="5">TBC1 domain containing kinase</fullName>
    </submittedName>
</protein>
<evidence type="ECO:0000259" key="4">
    <source>
        <dbReference type="PROSITE" id="PS50206"/>
    </source>
</evidence>
<dbReference type="GO" id="GO:0004672">
    <property type="term" value="F:protein kinase activity"/>
    <property type="evidence" value="ECO:0007669"/>
    <property type="project" value="InterPro"/>
</dbReference>
<dbReference type="InterPro" id="IPR001763">
    <property type="entry name" value="Rhodanese-like_dom"/>
</dbReference>
<evidence type="ECO:0000259" key="3">
    <source>
        <dbReference type="PROSITE" id="PS50086"/>
    </source>
</evidence>
<keyword evidence="1" id="KW-0343">GTPase activation</keyword>
<dbReference type="SMART" id="SM00164">
    <property type="entry name" value="TBC"/>
    <property type="match status" value="1"/>
</dbReference>
<reference evidence="5" key="1">
    <citation type="submission" date="2025-08" db="UniProtKB">
        <authorList>
            <consortium name="Ensembl"/>
        </authorList>
    </citation>
    <scope>IDENTIFICATION</scope>
</reference>
<dbReference type="PANTHER" id="PTHR22957">
    <property type="entry name" value="TBC1 DOMAIN FAMILY MEMBER GTPASE-ACTIVATING PROTEIN"/>
    <property type="match status" value="1"/>
</dbReference>
<gene>
    <name evidence="5" type="primary">TBCK</name>
</gene>
<dbReference type="GO" id="GO:0005524">
    <property type="term" value="F:ATP binding"/>
    <property type="evidence" value="ECO:0007669"/>
    <property type="project" value="InterPro"/>
</dbReference>
<name>A0A8C5BIF5_GADMO</name>
<dbReference type="SUPFAM" id="SSF47923">
    <property type="entry name" value="Ypt/Rab-GAP domain of gyp1p"/>
    <property type="match status" value="2"/>
</dbReference>
<dbReference type="PROSITE" id="PS50086">
    <property type="entry name" value="TBC_RABGAP"/>
    <property type="match status" value="1"/>
</dbReference>
<sequence>MRPLRDAQLGAFTFFASALPHDVCGSNGLPLTPNSIKILGRFQILKTFTHPRLCQYVDISRGKHERLVVVAEHYESSLSDFQRQGKTASPEMVLKVAYEVLEGLEFMNKHGMVHRALAPNNVLMDHKVKPLAKFGLYYMTDRGGDVDFPIGYPSYLAPEVIAQGSFHASDPSNEEAPLPSGPKSDIWSLGVLLFEMCAGRRLLHNIEISERLKFILTLGCMDDIVTVLAEEHGCLDTIKDLPVNVLELLRKCLIFLPSKRPTPAELLGDEVFNEISCLYMPFQKPLSLFSSSLRCAHLELPEDISDLCKEEEDYLSERAIDEVYYLWCLAGGDLEKELTNQGIIQSKPPLCTLPKFLLEDGESFGQGRDRSFLLDDTTVTLSLCQLRNRLKDVGGEAYYPLLEEEQSSLPQSASSQDLSTTVTLPLIIRERDTEYQLTRIVLFHRLLQAYPYKRDLVWKDARVDIPPLVRGMAWAALLGIEGDIQAKYEGIDKDTPIPTDRQIEVDIPRCHQYDELLSSPQGHVKFRRVLKAWVVSHPDLVYWQGLDSLCAPFLYLNFNNEALAYACMSAFIPKYLYNFFLKDNSHVIQEYLTVFSQMIAFHDPELSNHLNQIGFIPDLYAIPWFLTMFTHVFPLHKIFHLWDTLLLGNSSFPFCIGVAILQQLRDRLLANGFNECILLFSDLPEIDIERCVHESIKLFSWTPKSATYRQHAQPPKTTTASFTPLPTSPFTKMDNSVEPFSLVTSVISPPGHLFEEMSAPTRSKEPHKAKKSLLNASPSSFNRGHLSGSVNLPYSSAFGPDGELVQCPGTGVLHSFRGRVIVVISHAMKSGTTFASHLVKVNFPRVCMLDGGIIKMRSTGLLTVPSPQI</sequence>
<dbReference type="Pfam" id="PF00069">
    <property type="entry name" value="Pkinase"/>
    <property type="match status" value="1"/>
</dbReference>
<dbReference type="Gene3D" id="1.10.472.80">
    <property type="entry name" value="Ypt/Rab-GAP domain of gyp1p, domain 3"/>
    <property type="match status" value="1"/>
</dbReference>
<dbReference type="PROSITE" id="PS50206">
    <property type="entry name" value="RHODANESE_3"/>
    <property type="match status" value="1"/>
</dbReference>
<proteinExistence type="predicted"/>
<dbReference type="SUPFAM" id="SSF52821">
    <property type="entry name" value="Rhodanese/Cell cycle control phosphatase"/>
    <property type="match status" value="1"/>
</dbReference>
<evidence type="ECO:0000256" key="1">
    <source>
        <dbReference type="ARBA" id="ARBA00022468"/>
    </source>
</evidence>
<dbReference type="Gene3D" id="1.10.8.270">
    <property type="entry name" value="putative rabgap domain of human tbc1 domain family member 14 like domains"/>
    <property type="match status" value="1"/>
</dbReference>
<dbReference type="Gene3D" id="3.40.250.10">
    <property type="entry name" value="Rhodanese-like domain"/>
    <property type="match status" value="1"/>
</dbReference>